<dbReference type="EMBL" id="JAPFFF010000050">
    <property type="protein sequence ID" value="KAK8839756.1"/>
    <property type="molecule type" value="Genomic_DNA"/>
</dbReference>
<feature type="compositionally biased region" description="Acidic residues" evidence="1">
    <location>
        <begin position="943"/>
        <end position="964"/>
    </location>
</feature>
<comment type="caution">
    <text evidence="2">The sequence shown here is derived from an EMBL/GenBank/DDBJ whole genome shotgun (WGS) entry which is preliminary data.</text>
</comment>
<dbReference type="Proteomes" id="UP001470230">
    <property type="component" value="Unassembled WGS sequence"/>
</dbReference>
<accession>A0ABR2H0U2</accession>
<sequence>MIGFRYFVIPRFNPSYNIDKLKDLKISKISSIHARYQEGKLCVVLVHTFSNCLEKQVREGFQQVSTSRSYINIIEQEANSTTLYLLSTYIPLQKITGVKNLLNTFSKGNYKITPSNNNTGWCIYWRIEFKSLNFAKHAINFIPNIPFENGKTFLSSSPFDIPLIQFNESSLIQNFLSKSYCSVSVEFPNKALLSSKKNITIVLAKNNITAKMIVSETNHEIYKGKPISCQYFIDSTFMKYLFLYITKVESSSSITDIRDFYDQMKEIGPVYQVYEDEEPGSKSYKVIFQSPKTLRKLFSNEKYTCSFPEYSIYTIYNFAPNSTEKNISTYLEKADLAIVYIETCSEKSTILPRFRVFIKNSEEEKFLSFFKSSNCIYRNVTRPFCVKFMHEKEFEASNDDTLSSMRTIQVPSNPNKTINDVFNEYSRFGIINLIFLDTKLSRYSITYNEDSQYLNAKKFLDANFPSKSTIVVNKEKKASLIITKNSNSIQITRSQAISLPFLMSSDDENSQYSNKMTKVSSSTVPAPKDDGFGYLPPPQKGTDSSNTSKQNNLSRYSSQRFIKKKLGNNKQSVLVDNEDGEEDEGDCEEIVFVPQRPTIMSKIFFKRFFNRDMPKKEEEENEKSKRKKESEDESESESVEYDDDDEVHIKQGSKMSPYLEEDAFNVEKISKRKNARNHEVQEEEEEEEIEEEYIVEYVEEEEEEEEYIEPVKSKSKTNKNMNKYLRKKTFIEEEEDNIEVPARTKNKKSRMKNEVPYEDDEDNIEAPARTKNKKSRMKNEVHYDDDDEIEAPVISKNKKSRMKNEFYDDEEEEIETPFAHLKDKITKPFYAANKNKMANNENDEDDEEITFAHQKSKNKFLRKKMANNANYDDDNDDDIYLAQSRLNRRSAKKIIDDDDDDDDEIQFGQQRLKNKSRKSQKDSSTNSSSAISKRNRNMQNDSIQEEDNQANQFEYDDDENDDSDFVMNGKNSNDSQFSHNSSRNKKYTKNSDDESDDLQDDED</sequence>
<feature type="compositionally biased region" description="Polar residues" evidence="1">
    <location>
        <begin position="510"/>
        <end position="524"/>
    </location>
</feature>
<feature type="region of interest" description="Disordered" evidence="1">
    <location>
        <begin position="742"/>
        <end position="810"/>
    </location>
</feature>
<feature type="compositionally biased region" description="Acidic residues" evidence="1">
    <location>
        <begin position="631"/>
        <end position="646"/>
    </location>
</feature>
<feature type="compositionally biased region" description="Acidic residues" evidence="1">
    <location>
        <begin position="896"/>
        <end position="905"/>
    </location>
</feature>
<evidence type="ECO:0008006" key="4">
    <source>
        <dbReference type="Google" id="ProtNLM"/>
    </source>
</evidence>
<reference evidence="2 3" key="1">
    <citation type="submission" date="2024-04" db="EMBL/GenBank/DDBJ databases">
        <title>Tritrichomonas musculus Genome.</title>
        <authorList>
            <person name="Alves-Ferreira E."/>
            <person name="Grigg M."/>
            <person name="Lorenzi H."/>
            <person name="Galac M."/>
        </authorList>
    </citation>
    <scope>NUCLEOTIDE SEQUENCE [LARGE SCALE GENOMIC DNA]</scope>
    <source>
        <strain evidence="2 3">EAF2021</strain>
    </source>
</reference>
<feature type="region of interest" description="Disordered" evidence="1">
    <location>
        <begin position="884"/>
        <end position="1003"/>
    </location>
</feature>
<feature type="compositionally biased region" description="Polar residues" evidence="1">
    <location>
        <begin position="969"/>
        <end position="981"/>
    </location>
</feature>
<protein>
    <recommendedName>
        <fullName evidence="4">RRM domain-containing protein</fullName>
    </recommendedName>
</protein>
<evidence type="ECO:0000313" key="2">
    <source>
        <dbReference type="EMBL" id="KAK8839756.1"/>
    </source>
</evidence>
<feature type="compositionally biased region" description="Acidic residues" evidence="1">
    <location>
        <begin position="993"/>
        <end position="1003"/>
    </location>
</feature>
<organism evidence="2 3">
    <name type="scientific">Tritrichomonas musculus</name>
    <dbReference type="NCBI Taxonomy" id="1915356"/>
    <lineage>
        <taxon>Eukaryota</taxon>
        <taxon>Metamonada</taxon>
        <taxon>Parabasalia</taxon>
        <taxon>Tritrichomonadida</taxon>
        <taxon>Tritrichomonadidae</taxon>
        <taxon>Tritrichomonas</taxon>
    </lineage>
</organism>
<evidence type="ECO:0000256" key="1">
    <source>
        <dbReference type="SAM" id="MobiDB-lite"/>
    </source>
</evidence>
<evidence type="ECO:0000313" key="3">
    <source>
        <dbReference type="Proteomes" id="UP001470230"/>
    </source>
</evidence>
<feature type="region of interest" description="Disordered" evidence="1">
    <location>
        <begin position="614"/>
        <end position="691"/>
    </location>
</feature>
<feature type="compositionally biased region" description="Polar residues" evidence="1">
    <location>
        <begin position="541"/>
        <end position="554"/>
    </location>
</feature>
<feature type="region of interest" description="Disordered" evidence="1">
    <location>
        <begin position="510"/>
        <end position="554"/>
    </location>
</feature>
<gene>
    <name evidence="2" type="ORF">M9Y10_031461</name>
</gene>
<feature type="compositionally biased region" description="Acidic residues" evidence="1">
    <location>
        <begin position="681"/>
        <end position="691"/>
    </location>
</feature>
<name>A0ABR2H0U2_9EUKA</name>
<keyword evidence="3" id="KW-1185">Reference proteome</keyword>
<proteinExistence type="predicted"/>